<dbReference type="RefSeq" id="WP_109591676.1">
    <property type="nucleotide sequence ID" value="NZ_CAJGZY010000004.1"/>
</dbReference>
<dbReference type="Proteomes" id="UP000245655">
    <property type="component" value="Unassembled WGS sequence"/>
</dbReference>
<dbReference type="Pfam" id="PF04230">
    <property type="entry name" value="PS_pyruv_trans"/>
    <property type="match status" value="1"/>
</dbReference>
<gene>
    <name evidence="2" type="ORF">C8D84_11080</name>
</gene>
<keyword evidence="2" id="KW-0808">Transferase</keyword>
<organism evidence="2 3">
    <name type="scientific">Psychrobacter immobilis</name>
    <dbReference type="NCBI Taxonomy" id="498"/>
    <lineage>
        <taxon>Bacteria</taxon>
        <taxon>Pseudomonadati</taxon>
        <taxon>Pseudomonadota</taxon>
        <taxon>Gammaproteobacteria</taxon>
        <taxon>Moraxellales</taxon>
        <taxon>Moraxellaceae</taxon>
        <taxon>Psychrobacter</taxon>
    </lineage>
</organism>
<dbReference type="InterPro" id="IPR007345">
    <property type="entry name" value="Polysacch_pyruvyl_Trfase"/>
</dbReference>
<evidence type="ECO:0000259" key="1">
    <source>
        <dbReference type="Pfam" id="PF04230"/>
    </source>
</evidence>
<keyword evidence="3" id="KW-1185">Reference proteome</keyword>
<reference evidence="2 3" key="1">
    <citation type="submission" date="2018-05" db="EMBL/GenBank/DDBJ databases">
        <title>Genomic Encyclopedia of Type Strains, Phase IV (KMG-IV): sequencing the most valuable type-strain genomes for metagenomic binning, comparative biology and taxonomic classification.</title>
        <authorList>
            <person name="Goeker M."/>
        </authorList>
    </citation>
    <scope>NUCLEOTIDE SEQUENCE [LARGE SCALE GENOMIC DNA]</scope>
    <source>
        <strain evidence="2 3">DSM 7229</strain>
    </source>
</reference>
<accession>A0A2V1ZR25</accession>
<name>A0A2V1ZR25_PSYIM</name>
<evidence type="ECO:0000313" key="3">
    <source>
        <dbReference type="Proteomes" id="UP000245655"/>
    </source>
</evidence>
<dbReference type="GO" id="GO:0016740">
    <property type="term" value="F:transferase activity"/>
    <property type="evidence" value="ECO:0007669"/>
    <property type="project" value="UniProtKB-KW"/>
</dbReference>
<dbReference type="EMBL" id="QGGM01000010">
    <property type="protein sequence ID" value="PWK10171.1"/>
    <property type="molecule type" value="Genomic_DNA"/>
</dbReference>
<sequence>MNIAAIKKLIPLRLKKHLAAYMGARGLPLPTGKRCFIFLAADYGNIGDIAISHAQKQYLQRVLTDYDVVSVAISQTRFVLNSIKQQIKETDIVTIIGGGNMGGTYPDIEELRQLVIKSFPANRIVCFPQTLDWNDSAQSKRALQRIVNVYAKHPDIHVFARESITAAKLIELFADYSNVHIGLVPDIVMSANATVLGTTDCLAPSGILRCLRDDKEAALSAEQYAMIDKALADTGYQIEKTDTHAGGSQLDEAHCTKLLTDKLSQFRAAKLVVTDRLHGMILCLLSGTPCLVLPNSNHKIRQTQLDWLGGHPRLVFLELEEIADIATFIDSLLSLPHGTMDESPVDISEYDDLKKALVAI</sequence>
<dbReference type="AlphaFoldDB" id="A0A2V1ZR25"/>
<evidence type="ECO:0000313" key="2">
    <source>
        <dbReference type="EMBL" id="PWK10171.1"/>
    </source>
</evidence>
<feature type="domain" description="Polysaccharide pyruvyl transferase" evidence="1">
    <location>
        <begin position="45"/>
        <end position="297"/>
    </location>
</feature>
<comment type="caution">
    <text evidence="2">The sequence shown here is derived from an EMBL/GenBank/DDBJ whole genome shotgun (WGS) entry which is preliminary data.</text>
</comment>
<protein>
    <submittedName>
        <fullName evidence="2">Pyruvyl transferase EpsI</fullName>
    </submittedName>
</protein>
<proteinExistence type="predicted"/>
<dbReference type="GeneID" id="60255616"/>